<dbReference type="Pfam" id="PF00751">
    <property type="entry name" value="DM"/>
    <property type="match status" value="1"/>
</dbReference>
<dbReference type="GO" id="GO:0000981">
    <property type="term" value="F:DNA-binding transcription factor activity, RNA polymerase II-specific"/>
    <property type="evidence" value="ECO:0007669"/>
    <property type="project" value="TreeGrafter"/>
</dbReference>
<feature type="DNA-binding region" description="DM" evidence="5">
    <location>
        <begin position="17"/>
        <end position="64"/>
    </location>
</feature>
<keyword evidence="3 5" id="KW-0238">DNA-binding</keyword>
<dbReference type="AlphaFoldDB" id="A0A914EI61"/>
<keyword evidence="7" id="KW-1185">Reference proteome</keyword>
<dbReference type="GO" id="GO:0007548">
    <property type="term" value="P:sex differentiation"/>
    <property type="evidence" value="ECO:0007669"/>
    <property type="project" value="TreeGrafter"/>
</dbReference>
<name>A0A914EI61_9BILA</name>
<evidence type="ECO:0000256" key="3">
    <source>
        <dbReference type="ARBA" id="ARBA00023125"/>
    </source>
</evidence>
<reference evidence="8" key="1">
    <citation type="submission" date="2022-11" db="UniProtKB">
        <authorList>
            <consortium name="WormBaseParasite"/>
        </authorList>
    </citation>
    <scope>IDENTIFICATION</scope>
</reference>
<dbReference type="PROSITE" id="PS40000">
    <property type="entry name" value="DM_1"/>
    <property type="match status" value="1"/>
</dbReference>
<dbReference type="FunFam" id="4.10.1040.10:FF:000001">
    <property type="entry name" value="doublesex- and mab-3-related transcription factor 1"/>
    <property type="match status" value="1"/>
</dbReference>
<keyword evidence="4 5" id="KW-0539">Nucleus</keyword>
<dbReference type="WBParaSite" id="ACRNAN_scaffold8053.g18744.t1">
    <property type="protein sequence ID" value="ACRNAN_scaffold8053.g18744.t1"/>
    <property type="gene ID" value="ACRNAN_scaffold8053.g18744"/>
</dbReference>
<dbReference type="GO" id="GO:0000978">
    <property type="term" value="F:RNA polymerase II cis-regulatory region sequence-specific DNA binding"/>
    <property type="evidence" value="ECO:0007669"/>
    <property type="project" value="TreeGrafter"/>
</dbReference>
<dbReference type="InterPro" id="IPR036407">
    <property type="entry name" value="DM_DNA-bd_sf"/>
</dbReference>
<comment type="subcellular location">
    <subcellularLocation>
        <location evidence="5">Nucleus</location>
    </subcellularLocation>
</comment>
<dbReference type="Proteomes" id="UP000887540">
    <property type="component" value="Unplaced"/>
</dbReference>
<organism evidence="7 8">
    <name type="scientific">Acrobeloides nanus</name>
    <dbReference type="NCBI Taxonomy" id="290746"/>
    <lineage>
        <taxon>Eukaryota</taxon>
        <taxon>Metazoa</taxon>
        <taxon>Ecdysozoa</taxon>
        <taxon>Nematoda</taxon>
        <taxon>Chromadorea</taxon>
        <taxon>Rhabditida</taxon>
        <taxon>Tylenchina</taxon>
        <taxon>Cephalobomorpha</taxon>
        <taxon>Cephaloboidea</taxon>
        <taxon>Cephalobidae</taxon>
        <taxon>Acrobeloides</taxon>
    </lineage>
</organism>
<evidence type="ECO:0000256" key="5">
    <source>
        <dbReference type="PROSITE-ProRule" id="PRU00070"/>
    </source>
</evidence>
<evidence type="ECO:0000256" key="4">
    <source>
        <dbReference type="ARBA" id="ARBA00023242"/>
    </source>
</evidence>
<sequence length="209" mass="23772">MAESTSKLPYTKRIPNCQKCAQHGLQARLKGHKQKCSYRYCECSKCKVISERQKLMADQIKMRRHQMKNTKEMKNSSPYPLILCQESYKPSRSSIKSDMPFVQNNPNENLLPQNNHLKPLISVGGSHLNQATILSLLIQNLNNNSTQNMELLTLVDQLSKLINPNSSNIQNYSNITSPISTSLSQYGSLSNLTSPSLENFIFNFNNRFC</sequence>
<dbReference type="SUPFAM" id="SSF82927">
    <property type="entry name" value="Cysteine-rich DNA binding domain, (DM domain)"/>
    <property type="match status" value="1"/>
</dbReference>
<evidence type="ECO:0000313" key="7">
    <source>
        <dbReference type="Proteomes" id="UP000887540"/>
    </source>
</evidence>
<proteinExistence type="predicted"/>
<evidence type="ECO:0000259" key="6">
    <source>
        <dbReference type="PROSITE" id="PS50809"/>
    </source>
</evidence>
<accession>A0A914EI61</accession>
<dbReference type="Gene3D" id="4.10.1040.10">
    <property type="entry name" value="DM DNA-binding domain"/>
    <property type="match status" value="1"/>
</dbReference>
<dbReference type="PANTHER" id="PTHR12322:SF110">
    <property type="entry name" value="DOUBLESEX- AND MAB-3-RELATED TRANSCRIPTION FACTOR DMD-10"/>
    <property type="match status" value="1"/>
</dbReference>
<feature type="domain" description="DM" evidence="6">
    <location>
        <begin position="17"/>
        <end position="64"/>
    </location>
</feature>
<dbReference type="GO" id="GO:0005634">
    <property type="term" value="C:nucleus"/>
    <property type="evidence" value="ECO:0007669"/>
    <property type="project" value="UniProtKB-SubCell"/>
</dbReference>
<dbReference type="PROSITE" id="PS50809">
    <property type="entry name" value="DM_2"/>
    <property type="match status" value="1"/>
</dbReference>
<keyword evidence="2 5" id="KW-0862">Zinc</keyword>
<dbReference type="PANTHER" id="PTHR12322">
    <property type="entry name" value="DOUBLESEX AND MAB-3 RELATED TRANSCRIPTION FACTOR DMRT"/>
    <property type="match status" value="1"/>
</dbReference>
<dbReference type="GO" id="GO:0046872">
    <property type="term" value="F:metal ion binding"/>
    <property type="evidence" value="ECO:0007669"/>
    <property type="project" value="UniProtKB-KW"/>
</dbReference>
<dbReference type="InterPro" id="IPR026607">
    <property type="entry name" value="DMRT"/>
</dbReference>
<evidence type="ECO:0000256" key="1">
    <source>
        <dbReference type="ARBA" id="ARBA00022723"/>
    </source>
</evidence>
<evidence type="ECO:0000313" key="8">
    <source>
        <dbReference type="WBParaSite" id="ACRNAN_scaffold8053.g18744.t1"/>
    </source>
</evidence>
<protein>
    <submittedName>
        <fullName evidence="8">DM domain-containing protein</fullName>
    </submittedName>
</protein>
<keyword evidence="1 5" id="KW-0479">Metal-binding</keyword>
<evidence type="ECO:0000256" key="2">
    <source>
        <dbReference type="ARBA" id="ARBA00022833"/>
    </source>
</evidence>
<dbReference type="InterPro" id="IPR001275">
    <property type="entry name" value="DM_DNA-bd"/>
</dbReference>
<dbReference type="SMART" id="SM00301">
    <property type="entry name" value="DM"/>
    <property type="match status" value="1"/>
</dbReference>